<dbReference type="GO" id="GO:0004573">
    <property type="term" value="F:Glc3Man9GlcNAc2 oligosaccharide glucosidase activity"/>
    <property type="evidence" value="ECO:0007669"/>
    <property type="project" value="InterPro"/>
</dbReference>
<dbReference type="Gene3D" id="1.50.10.10">
    <property type="match status" value="1"/>
</dbReference>
<dbReference type="GO" id="GO:0009311">
    <property type="term" value="P:oligosaccharide metabolic process"/>
    <property type="evidence" value="ECO:0007669"/>
    <property type="project" value="InterPro"/>
</dbReference>
<dbReference type="RefSeq" id="WP_089774046.1">
    <property type="nucleotide sequence ID" value="NZ_FNTX01000002.1"/>
</dbReference>
<protein>
    <submittedName>
        <fullName evidence="5">Trehalase</fullName>
    </submittedName>
</protein>
<feature type="domain" description="Mannosylglycerate hydrolase MGH1-like glycoside hydrolase" evidence="4">
    <location>
        <begin position="170"/>
        <end position="387"/>
    </location>
</feature>
<evidence type="ECO:0000259" key="4">
    <source>
        <dbReference type="Pfam" id="PF22422"/>
    </source>
</evidence>
<organism evidence="5 6">
    <name type="scientific">Ruania alba</name>
    <dbReference type="NCBI Taxonomy" id="648782"/>
    <lineage>
        <taxon>Bacteria</taxon>
        <taxon>Bacillati</taxon>
        <taxon>Actinomycetota</taxon>
        <taxon>Actinomycetes</taxon>
        <taxon>Micrococcales</taxon>
        <taxon>Ruaniaceae</taxon>
        <taxon>Ruania</taxon>
    </lineage>
</organism>
<dbReference type="Proteomes" id="UP000199220">
    <property type="component" value="Unassembled WGS sequence"/>
</dbReference>
<dbReference type="EMBL" id="FNTX01000002">
    <property type="protein sequence ID" value="SEE85582.1"/>
    <property type="molecule type" value="Genomic_DNA"/>
</dbReference>
<reference evidence="6" key="1">
    <citation type="submission" date="2016-10" db="EMBL/GenBank/DDBJ databases">
        <authorList>
            <person name="Varghese N."/>
            <person name="Submissions S."/>
        </authorList>
    </citation>
    <scope>NUCLEOTIDE SEQUENCE [LARGE SCALE GENOMIC DNA]</scope>
    <source>
        <strain evidence="6">DSM 21368</strain>
    </source>
</reference>
<dbReference type="InterPro" id="IPR054491">
    <property type="entry name" value="MGH1-like_GH"/>
</dbReference>
<name>A0A1H5M8H6_9MICO</name>
<dbReference type="Pfam" id="PF22422">
    <property type="entry name" value="MGH1-like_GH"/>
    <property type="match status" value="1"/>
</dbReference>
<keyword evidence="3" id="KW-0326">Glycosidase</keyword>
<dbReference type="PANTHER" id="PTHR10412:SF11">
    <property type="entry name" value="MANNOSYL-OLIGOSACCHARIDE GLUCOSIDASE"/>
    <property type="match status" value="1"/>
</dbReference>
<evidence type="ECO:0000256" key="2">
    <source>
        <dbReference type="ARBA" id="ARBA00022801"/>
    </source>
</evidence>
<keyword evidence="6" id="KW-1185">Reference proteome</keyword>
<dbReference type="GO" id="GO:0006487">
    <property type="term" value="P:protein N-linked glycosylation"/>
    <property type="evidence" value="ECO:0007669"/>
    <property type="project" value="TreeGrafter"/>
</dbReference>
<dbReference type="SUPFAM" id="SSF48208">
    <property type="entry name" value="Six-hairpin glycosidases"/>
    <property type="match status" value="1"/>
</dbReference>
<sequence>MPDAPDQPTKLQSDADRIHAYRSEIKSGLLRPAAGMLTRPYLSAGTGQTYPDLTDWDAIWAGAAYLIDGDAEPLRNSLLNLLEHIGPDGKGQRRIGKDRYSAPPYQIRPFLAAGCFVLSRETDDVTWLGPEGFEQLEAYLLYRHSHNMGREGLLTWLHIDEGFGDNATANWAWEPNVVEAVDLNAQMVYEHTAFAWLATRVGDERRASRHTAYARRLAASINRLLWNEEDAFYYSLYIPPLRQSPSQHISAAHASNLWPLWLGIVPDTRARRIIDRYVLSAEHMWSDYGIRSLSRSSRHYNNAHNGIAMPIGHHAMQGPAIDTATCSNWQGPVWALHNYFAVQYLRRYGYFDEAREVAARIMTLHAASLEEHGAYFENFDAETGSGLAALGIGSWGLMLPQLVSDLETGSDWWLRGLELPQAEDDAGGHPS</sequence>
<evidence type="ECO:0000256" key="3">
    <source>
        <dbReference type="ARBA" id="ARBA00023295"/>
    </source>
</evidence>
<evidence type="ECO:0000256" key="1">
    <source>
        <dbReference type="ARBA" id="ARBA00010833"/>
    </source>
</evidence>
<dbReference type="PANTHER" id="PTHR10412">
    <property type="entry name" value="MANNOSYL-OLIGOSACCHARIDE GLUCOSIDASE"/>
    <property type="match status" value="1"/>
</dbReference>
<dbReference type="InterPro" id="IPR008928">
    <property type="entry name" value="6-hairpin_glycosidase_sf"/>
</dbReference>
<evidence type="ECO:0000313" key="5">
    <source>
        <dbReference type="EMBL" id="SEE85582.1"/>
    </source>
</evidence>
<evidence type="ECO:0000313" key="6">
    <source>
        <dbReference type="Proteomes" id="UP000199220"/>
    </source>
</evidence>
<dbReference type="InterPro" id="IPR012341">
    <property type="entry name" value="6hp_glycosidase-like_sf"/>
</dbReference>
<dbReference type="InterPro" id="IPR004888">
    <property type="entry name" value="Glycoside_hydrolase_63"/>
</dbReference>
<accession>A0A1H5M8H6</accession>
<keyword evidence="2" id="KW-0378">Hydrolase</keyword>
<proteinExistence type="inferred from homology"/>
<dbReference type="STRING" id="648782.SAMN04488554_3213"/>
<gene>
    <name evidence="5" type="ORF">SAMN04488554_3213</name>
</gene>
<dbReference type="OrthoDB" id="9759959at2"/>
<dbReference type="AlphaFoldDB" id="A0A1H5M8H6"/>
<comment type="similarity">
    <text evidence="1">Belongs to the glycosyl hydrolase 63 family.</text>
</comment>